<feature type="region of interest" description="Disordered" evidence="1">
    <location>
        <begin position="823"/>
        <end position="866"/>
    </location>
</feature>
<accession>W2RQN8</accession>
<sequence>MVMSPTGPSTAGAVSSALQLELTTSQTKKEALRSMINFYEECLNDPENPDLAESLSQIAKYFTKNLSASSSGKLEFDVSQHDWQIWTKYKKAMLDFQSVVAPKMRNKAIERYENLNNDFKGSVPWFLTDTPFIDLAKFVARLTSQPPVDVDTRYWYSIAPHVFTANESKRAISKIGSLHQEFQWATHGEHTTTELWLFVWRAMKQMWSLHKLNDYAYPYAVAATTSQLEEPFLQEHNRVFNRMNRSYEVLHHADATMLVSAFGSRCYKAFSKLQQQRFVTAGKLSERSKQCLHAFIHGEQNLNPEIVSVLRSAAAQHYARVFNKIEDADPVSSDSEYGRDTAPQEEANLFDMPTCIPRKSPHDYVWYDMPDTRAREVAASRQITRDMVEPGIVSEGMRTYDLVNIPPPHVQPPSKASPWKRFSPGLAPITFGLRLARYMFSGNKFSRPTPKHLPRITPRKFSTDISISPSRRSGASRRYDGSKRSGSAAEILAPVRDEMRRVSKPAAYSRIPKVKLRGGGPRQRDTSWEDYWNERQLTAIKEFARRIGVTNLTEEKADYLVAEYLIWSYWFLDGAEALWREHQTAEEDMRYESKTDSSFGRGTGLPPDEIRIVARTIAPLPQEVIDDTYMMTVIQNLFESEWRWEEAYRLLIMYTEYNQEDTELDHIEDQAELGGEDDGSVPSSVAPTVRIENLFEPFGISPLGSTTKQTRNSLSNQSHYSNESSNKENNAPPPSHRSRSSNEIQNNENASPPASNRSNHSDEGSNKEYLNDNANMHDGESTGMTSSSSSGGGSTGTSSSIRIISPQRSTSPIVDHLARVAARRRPDENADRNARALVPHGTQGGGLQDHIRDLESGSRRPSDWSGSLLQVSDAENRQPGMALTLASSLAQRCHPCPTYRGQYHHFCNEECVDSVSAVSESDRDPIDGPKDLPLRPEDGVTDLGSLVARDVRAVLHGRDSRVDLGEAQLYARLRRVFNTTDAYLERIASPLHINFPRWASFVPPTDSERINGPQYDDFLKLWSVSVREVGQADATETAVVGLVAYLENLRDLFHNRPSVSQENRVDSNRLWNVERPRTFVGYHDQANNLRNCLRNIGDLFMEIDGLSSRTSSRLSHQDIHDSYRLAHDKLLIVRRGLGKRILPQEYQAAPEWAEYGAQGMSPDIRAYALIQAAVTQMDDTIRFFESGDTSVVANVDMVEATLRSLKGVLYPSDSDVDGEEPLRTKTQQTQTEVQAVVDLTQESPTRRARTPSTPRRRNGRGKKRAATIDLTSPKPSKKTATIDLTRPGPSKPTRGRSSTTSARRSRSRSTQEGTGDETVPTQKATAPALPTEADYMKMLKEELVVEAEYRGLDVTGSKSMKKKDFADALVASDQEGVTGMGVMYSWHKMNEDEELLPKRPTMSTWPTREAVREKIGDRLV</sequence>
<dbReference type="HOGENOM" id="CLU_253123_0_0_1"/>
<dbReference type="STRING" id="1220924.W2RQN8"/>
<proteinExistence type="predicted"/>
<dbReference type="OrthoDB" id="4156635at2759"/>
<feature type="compositionally biased region" description="Basic and acidic residues" evidence="1">
    <location>
        <begin position="759"/>
        <end position="780"/>
    </location>
</feature>
<feature type="region of interest" description="Disordered" evidence="1">
    <location>
        <begin position="918"/>
        <end position="938"/>
    </location>
</feature>
<feature type="compositionally biased region" description="Basic and acidic residues" evidence="1">
    <location>
        <begin position="920"/>
        <end position="938"/>
    </location>
</feature>
<dbReference type="VEuPathDB" id="FungiDB:HMPREF1541_06815"/>
<gene>
    <name evidence="2" type="ORF">HMPREF1541_06815</name>
</gene>
<feature type="compositionally biased region" description="Low complexity" evidence="1">
    <location>
        <begin position="1224"/>
        <end position="1237"/>
    </location>
</feature>
<evidence type="ECO:0000313" key="2">
    <source>
        <dbReference type="EMBL" id="ETN38777.1"/>
    </source>
</evidence>
<feature type="compositionally biased region" description="Polar residues" evidence="1">
    <location>
        <begin position="703"/>
        <end position="729"/>
    </location>
</feature>
<dbReference type="Proteomes" id="UP000030752">
    <property type="component" value="Unassembled WGS sequence"/>
</dbReference>
<feature type="region of interest" description="Disordered" evidence="1">
    <location>
        <begin position="698"/>
        <end position="811"/>
    </location>
</feature>
<feature type="region of interest" description="Disordered" evidence="1">
    <location>
        <begin position="464"/>
        <end position="485"/>
    </location>
</feature>
<organism evidence="2 3">
    <name type="scientific">Cyphellophora europaea (strain CBS 101466)</name>
    <name type="common">Phialophora europaea</name>
    <dbReference type="NCBI Taxonomy" id="1220924"/>
    <lineage>
        <taxon>Eukaryota</taxon>
        <taxon>Fungi</taxon>
        <taxon>Dikarya</taxon>
        <taxon>Ascomycota</taxon>
        <taxon>Pezizomycotina</taxon>
        <taxon>Eurotiomycetes</taxon>
        <taxon>Chaetothyriomycetidae</taxon>
        <taxon>Chaetothyriales</taxon>
        <taxon>Cyphellophoraceae</taxon>
        <taxon>Cyphellophora</taxon>
    </lineage>
</organism>
<evidence type="ECO:0000256" key="1">
    <source>
        <dbReference type="SAM" id="MobiDB-lite"/>
    </source>
</evidence>
<dbReference type="eggNOG" id="ENOG502RNS8">
    <property type="taxonomic scope" value="Eukaryota"/>
</dbReference>
<protein>
    <submittedName>
        <fullName evidence="2">Uncharacterized protein</fullName>
    </submittedName>
</protein>
<feature type="compositionally biased region" description="Basic and acidic residues" evidence="1">
    <location>
        <begin position="824"/>
        <end position="834"/>
    </location>
</feature>
<feature type="compositionally biased region" description="Low complexity" evidence="1">
    <location>
        <begin position="796"/>
        <end position="811"/>
    </location>
</feature>
<dbReference type="InParanoid" id="W2RQN8"/>
<dbReference type="GeneID" id="19974154"/>
<dbReference type="EMBL" id="KB822722">
    <property type="protein sequence ID" value="ETN38777.1"/>
    <property type="molecule type" value="Genomic_DNA"/>
</dbReference>
<feature type="compositionally biased region" description="Basic residues" evidence="1">
    <location>
        <begin position="1246"/>
        <end position="1265"/>
    </location>
</feature>
<reference evidence="2 3" key="1">
    <citation type="submission" date="2013-03" db="EMBL/GenBank/DDBJ databases">
        <title>The Genome Sequence of Phialophora europaea CBS 101466.</title>
        <authorList>
            <consortium name="The Broad Institute Genomics Platform"/>
            <person name="Cuomo C."/>
            <person name="de Hoog S."/>
            <person name="Gorbushina A."/>
            <person name="Walker B."/>
            <person name="Young S.K."/>
            <person name="Zeng Q."/>
            <person name="Gargeya S."/>
            <person name="Fitzgerald M."/>
            <person name="Haas B."/>
            <person name="Abouelleil A."/>
            <person name="Allen A.W."/>
            <person name="Alvarado L."/>
            <person name="Arachchi H.M."/>
            <person name="Berlin A.M."/>
            <person name="Chapman S.B."/>
            <person name="Gainer-Dewar J."/>
            <person name="Goldberg J."/>
            <person name="Griggs A."/>
            <person name="Gujja S."/>
            <person name="Hansen M."/>
            <person name="Howarth C."/>
            <person name="Imamovic A."/>
            <person name="Ireland A."/>
            <person name="Larimer J."/>
            <person name="McCowan C."/>
            <person name="Murphy C."/>
            <person name="Pearson M."/>
            <person name="Poon T.W."/>
            <person name="Priest M."/>
            <person name="Roberts A."/>
            <person name="Saif S."/>
            <person name="Shea T."/>
            <person name="Sisk P."/>
            <person name="Sykes S."/>
            <person name="Wortman J."/>
            <person name="Nusbaum C."/>
            <person name="Birren B."/>
        </authorList>
    </citation>
    <scope>NUCLEOTIDE SEQUENCE [LARGE SCALE GENOMIC DNA]</scope>
    <source>
        <strain evidence="2 3">CBS 101466</strain>
    </source>
</reference>
<feature type="compositionally biased region" description="Basic and acidic residues" evidence="1">
    <location>
        <begin position="849"/>
        <end position="862"/>
    </location>
</feature>
<feature type="region of interest" description="Disordered" evidence="1">
    <location>
        <begin position="1211"/>
        <end position="1329"/>
    </location>
</feature>
<name>W2RQN8_CYPE1</name>
<dbReference type="RefSeq" id="XP_008719366.1">
    <property type="nucleotide sequence ID" value="XM_008721144.1"/>
</dbReference>
<evidence type="ECO:0000313" key="3">
    <source>
        <dbReference type="Proteomes" id="UP000030752"/>
    </source>
</evidence>
<keyword evidence="3" id="KW-1185">Reference proteome</keyword>
<feature type="compositionally biased region" description="Polar residues" evidence="1">
    <location>
        <begin position="464"/>
        <end position="473"/>
    </location>
</feature>
<feature type="compositionally biased region" description="Polar residues" evidence="1">
    <location>
        <begin position="741"/>
        <end position="758"/>
    </location>
</feature>